<dbReference type="AlphaFoldDB" id="A0A392QL59"/>
<dbReference type="EMBL" id="LXQA010141424">
    <property type="protein sequence ID" value="MCI24430.1"/>
    <property type="molecule type" value="Genomic_DNA"/>
</dbReference>
<evidence type="ECO:0000256" key="1">
    <source>
        <dbReference type="SAM" id="Coils"/>
    </source>
</evidence>
<evidence type="ECO:0000313" key="3">
    <source>
        <dbReference type="Proteomes" id="UP000265520"/>
    </source>
</evidence>
<dbReference type="Proteomes" id="UP000265520">
    <property type="component" value="Unassembled WGS sequence"/>
</dbReference>
<name>A0A392QL59_9FABA</name>
<evidence type="ECO:0000313" key="2">
    <source>
        <dbReference type="EMBL" id="MCI24430.1"/>
    </source>
</evidence>
<reference evidence="2 3" key="1">
    <citation type="journal article" date="2018" name="Front. Plant Sci.">
        <title>Red Clover (Trifolium pratense) and Zigzag Clover (T. medium) - A Picture of Genomic Similarities and Differences.</title>
        <authorList>
            <person name="Dluhosova J."/>
            <person name="Istvanek J."/>
            <person name="Nedelnik J."/>
            <person name="Repkova J."/>
        </authorList>
    </citation>
    <scope>NUCLEOTIDE SEQUENCE [LARGE SCALE GENOMIC DNA]</scope>
    <source>
        <strain evidence="3">cv. 10/8</strain>
        <tissue evidence="2">Leaf</tissue>
    </source>
</reference>
<proteinExistence type="predicted"/>
<comment type="caution">
    <text evidence="2">The sequence shown here is derived from an EMBL/GenBank/DDBJ whole genome shotgun (WGS) entry which is preliminary data.</text>
</comment>
<keyword evidence="1" id="KW-0175">Coiled coil</keyword>
<feature type="coiled-coil region" evidence="1">
    <location>
        <begin position="6"/>
        <end position="47"/>
    </location>
</feature>
<keyword evidence="3" id="KW-1185">Reference proteome</keyword>
<organism evidence="2 3">
    <name type="scientific">Trifolium medium</name>
    <dbReference type="NCBI Taxonomy" id="97028"/>
    <lineage>
        <taxon>Eukaryota</taxon>
        <taxon>Viridiplantae</taxon>
        <taxon>Streptophyta</taxon>
        <taxon>Embryophyta</taxon>
        <taxon>Tracheophyta</taxon>
        <taxon>Spermatophyta</taxon>
        <taxon>Magnoliopsida</taxon>
        <taxon>eudicotyledons</taxon>
        <taxon>Gunneridae</taxon>
        <taxon>Pentapetalae</taxon>
        <taxon>rosids</taxon>
        <taxon>fabids</taxon>
        <taxon>Fabales</taxon>
        <taxon>Fabaceae</taxon>
        <taxon>Papilionoideae</taxon>
        <taxon>50 kb inversion clade</taxon>
        <taxon>NPAAA clade</taxon>
        <taxon>Hologalegina</taxon>
        <taxon>IRL clade</taxon>
        <taxon>Trifolieae</taxon>
        <taxon>Trifolium</taxon>
    </lineage>
</organism>
<accession>A0A392QL59</accession>
<feature type="non-terminal residue" evidence="2">
    <location>
        <position position="1"/>
    </location>
</feature>
<protein>
    <submittedName>
        <fullName evidence="2">Uncharacterized protein</fullName>
    </submittedName>
</protein>
<sequence>AYKEQHRTLSSDIQKAEDKIKVLVEERDAVLQEVKERKNRIVELESRLQSSANVIVTEEDEKAVDPDGEYASFSRVALINKIYDLESSMVEAASLSFRNAVAQLHVLNPGLEFVEEGLDKEKEVRDGQILPPLPDEEN</sequence>